<evidence type="ECO:0000256" key="1">
    <source>
        <dbReference type="ARBA" id="ARBA00004141"/>
    </source>
</evidence>
<dbReference type="GO" id="GO:1902600">
    <property type="term" value="P:proton transmembrane transport"/>
    <property type="evidence" value="ECO:0007669"/>
    <property type="project" value="InterPro"/>
</dbReference>
<keyword evidence="6 8" id="KW-1133">Transmembrane helix</keyword>
<feature type="transmembrane region" description="Helical" evidence="8">
    <location>
        <begin position="516"/>
        <end position="537"/>
    </location>
</feature>
<dbReference type="Gene3D" id="3.30.70.1450">
    <property type="entry name" value="Regulator of K+ conductance, C-terminal domain"/>
    <property type="match status" value="1"/>
</dbReference>
<dbReference type="SUPFAM" id="SSF116726">
    <property type="entry name" value="TrkA C-terminal domain-like"/>
    <property type="match status" value="1"/>
</dbReference>
<comment type="similarity">
    <text evidence="2">Belongs to the monovalent cation:proton antiporter 2 (CPA2) transporter (TC 2.A.37) family.</text>
</comment>
<dbReference type="PANTHER" id="PTHR42751:SF3">
    <property type="entry name" value="SODIUM_GLUTAMATE SYMPORTER"/>
    <property type="match status" value="1"/>
</dbReference>
<feature type="transmembrane region" description="Helical" evidence="8">
    <location>
        <begin position="91"/>
        <end position="112"/>
    </location>
</feature>
<keyword evidence="4" id="KW-0633">Potassium transport</keyword>
<dbReference type="Pfam" id="PF02080">
    <property type="entry name" value="TrkA_C"/>
    <property type="match status" value="1"/>
</dbReference>
<dbReference type="InterPro" id="IPR006153">
    <property type="entry name" value="Cation/H_exchanger_TM"/>
</dbReference>
<evidence type="ECO:0000256" key="6">
    <source>
        <dbReference type="ARBA" id="ARBA00022989"/>
    </source>
</evidence>
<dbReference type="Proteomes" id="UP000288758">
    <property type="component" value="Chromosome"/>
</dbReference>
<evidence type="ECO:0000256" key="7">
    <source>
        <dbReference type="ARBA" id="ARBA00023136"/>
    </source>
</evidence>
<feature type="transmembrane region" description="Helical" evidence="8">
    <location>
        <begin position="32"/>
        <end position="51"/>
    </location>
</feature>
<feature type="transmembrane region" description="Helical" evidence="8">
    <location>
        <begin position="543"/>
        <end position="562"/>
    </location>
</feature>
<evidence type="ECO:0000313" key="11">
    <source>
        <dbReference type="Proteomes" id="UP000288758"/>
    </source>
</evidence>
<name>A0A410RTZ3_CORCK</name>
<evidence type="ECO:0000256" key="8">
    <source>
        <dbReference type="SAM" id="Phobius"/>
    </source>
</evidence>
<dbReference type="GO" id="GO:0015297">
    <property type="term" value="F:antiporter activity"/>
    <property type="evidence" value="ECO:0007669"/>
    <property type="project" value="InterPro"/>
</dbReference>
<dbReference type="InterPro" id="IPR006037">
    <property type="entry name" value="RCK_C"/>
</dbReference>
<dbReference type="InterPro" id="IPR038770">
    <property type="entry name" value="Na+/solute_symporter_sf"/>
</dbReference>
<dbReference type="EMBL" id="CP034669">
    <property type="protein sequence ID" value="QAT85394.1"/>
    <property type="molecule type" value="Genomic_DNA"/>
</dbReference>
<dbReference type="PANTHER" id="PTHR42751">
    <property type="entry name" value="SODIUM/HYDROGEN EXCHANGER FAMILY/TRKA DOMAIN PROTEIN"/>
    <property type="match status" value="1"/>
</dbReference>
<dbReference type="InterPro" id="IPR036721">
    <property type="entry name" value="RCK_C_sf"/>
</dbReference>
<feature type="transmembrane region" description="Helical" evidence="8">
    <location>
        <begin position="297"/>
        <end position="318"/>
    </location>
</feature>
<comment type="subcellular location">
    <subcellularLocation>
        <location evidence="1">Membrane</location>
        <topology evidence="1">Multi-pass membrane protein</topology>
    </subcellularLocation>
</comment>
<protein>
    <submittedName>
        <fullName evidence="10">Putative transporter</fullName>
    </submittedName>
</protein>
<dbReference type="GO" id="GO:0008324">
    <property type="term" value="F:monoatomic cation transmembrane transporter activity"/>
    <property type="evidence" value="ECO:0007669"/>
    <property type="project" value="InterPro"/>
</dbReference>
<organism evidence="10 11">
    <name type="scientific">Corallococcus coralloides</name>
    <name type="common">Myxococcus coralloides</name>
    <dbReference type="NCBI Taxonomy" id="184914"/>
    <lineage>
        <taxon>Bacteria</taxon>
        <taxon>Pseudomonadati</taxon>
        <taxon>Myxococcota</taxon>
        <taxon>Myxococcia</taxon>
        <taxon>Myxococcales</taxon>
        <taxon>Cystobacterineae</taxon>
        <taxon>Myxococcaceae</taxon>
        <taxon>Corallococcus</taxon>
    </lineage>
</organism>
<evidence type="ECO:0000256" key="3">
    <source>
        <dbReference type="ARBA" id="ARBA00022448"/>
    </source>
</evidence>
<feature type="transmembrane region" description="Helical" evidence="8">
    <location>
        <begin position="466"/>
        <end position="484"/>
    </location>
</feature>
<keyword evidence="3" id="KW-0813">Transport</keyword>
<dbReference type="Pfam" id="PF00999">
    <property type="entry name" value="Na_H_Exchanger"/>
    <property type="match status" value="1"/>
</dbReference>
<keyword evidence="5 8" id="KW-0812">Transmembrane</keyword>
<feature type="transmembrane region" description="Helical" evidence="8">
    <location>
        <begin position="57"/>
        <end position="79"/>
    </location>
</feature>
<accession>A0A410RTZ3</accession>
<sequence length="685" mass="71742">MHDAHAFLQALATVLCVAAVTTVLFQRLRQPVVLGYILAGFIIGPHVPIPLVADPGIVQTLSELGVILLMFSLGLEFSLRRLFQVGPTAGLTAVIQCSVMVWLGFIIGRAFGWTMLESLFTGCCIAISSTTIIAKAFDEQNIRGALRGIVVGILIVEDLIGILLMAMLTAVSSGTGMSAGDLAYTVGRLAAFLVGLVAIGLFVVPRLMRYITKLQRPETTLVTSVGICFAGALLAQTFGYSVALGAFLAGSLVAESGEGKDIEHLVQPVRDLFGAVFFVSVGMLIDPALIREHWLAIAVLTGVVVFGKILSVSLGAFFTGNGTRTSVQAGLSLSQIGEFSFIIAGLGLSLKATGTFLYPVAVAVSAITTLTTPWLIRASGPIANWVDRKLPAPLQTFASLYGSWVENLRTSPRQKTVGARVRRMGLLMLLDAAFITIIVIGTSVLLPQVTEFIDQRMGWGKTMTPWIVIGLATALALPFCVGIVRMGRRLGVVLAEGALPAAANGRVDLAAAPRRVLVVALQLASVFMVGVPVLAITQPFLPGVPGAVLLLVSLGVMGFAFWKSATNLQGHMRAGAQVIVEALAAQSHAKGEEDEPSQDVLHGVRQMLPGIGEPESVALGASSAAVGRTLAELNLRGMTGATVLAIRRGEAGVLVPTAQEVLRAGDILALAGTHEAIDAAKGVLG</sequence>
<feature type="domain" description="RCK C-terminal" evidence="9">
    <location>
        <begin position="602"/>
        <end position="685"/>
    </location>
</feature>
<dbReference type="AlphaFoldDB" id="A0A410RTZ3"/>
<feature type="transmembrane region" description="Helical" evidence="8">
    <location>
        <begin position="118"/>
        <end position="137"/>
    </location>
</feature>
<dbReference type="GO" id="GO:0016020">
    <property type="term" value="C:membrane"/>
    <property type="evidence" value="ECO:0007669"/>
    <property type="project" value="UniProtKB-SubCell"/>
</dbReference>
<evidence type="ECO:0000259" key="9">
    <source>
        <dbReference type="PROSITE" id="PS51202"/>
    </source>
</evidence>
<feature type="transmembrane region" description="Helical" evidence="8">
    <location>
        <begin position="182"/>
        <end position="204"/>
    </location>
</feature>
<dbReference type="Gene3D" id="1.20.1530.20">
    <property type="match status" value="1"/>
</dbReference>
<feature type="transmembrane region" description="Helical" evidence="8">
    <location>
        <begin position="149"/>
        <end position="170"/>
    </location>
</feature>
<dbReference type="GO" id="GO:0006813">
    <property type="term" value="P:potassium ion transport"/>
    <property type="evidence" value="ECO:0007669"/>
    <property type="project" value="UniProtKB-KW"/>
</dbReference>
<keyword evidence="4" id="KW-0406">Ion transport</keyword>
<feature type="transmembrane region" description="Helical" evidence="8">
    <location>
        <begin position="6"/>
        <end position="25"/>
    </location>
</feature>
<dbReference type="PROSITE" id="PS51202">
    <property type="entry name" value="RCK_C"/>
    <property type="match status" value="1"/>
</dbReference>
<gene>
    <name evidence="10" type="primary">ybaL_2</name>
    <name evidence="10" type="ORF">EJ065_3833</name>
</gene>
<evidence type="ECO:0000256" key="5">
    <source>
        <dbReference type="ARBA" id="ARBA00022692"/>
    </source>
</evidence>
<reference evidence="10 11" key="1">
    <citation type="submission" date="2018-12" db="EMBL/GenBank/DDBJ databases">
        <title>Complete Genome Sequence of the Corallopyronin A producing Myxobacterium Corallococcus coralloides B035.</title>
        <authorList>
            <person name="Bouhired S.M."/>
            <person name="Rupp O."/>
            <person name="Blom J."/>
            <person name="Schaeberle T.F."/>
            <person name="Kehraus S."/>
            <person name="Schiefer A."/>
            <person name="Pfarr K."/>
            <person name="Goesmann A."/>
            <person name="Hoerauf A."/>
            <person name="Koenig G.M."/>
        </authorList>
    </citation>
    <scope>NUCLEOTIDE SEQUENCE [LARGE SCALE GENOMIC DNA]</scope>
    <source>
        <strain evidence="10 11">B035</strain>
    </source>
</reference>
<proteinExistence type="inferred from homology"/>
<keyword evidence="4" id="KW-0630">Potassium</keyword>
<feature type="transmembrane region" description="Helical" evidence="8">
    <location>
        <begin position="225"/>
        <end position="252"/>
    </location>
</feature>
<keyword evidence="7 8" id="KW-0472">Membrane</keyword>
<feature type="transmembrane region" description="Helical" evidence="8">
    <location>
        <begin position="272"/>
        <end position="290"/>
    </location>
</feature>
<evidence type="ECO:0000256" key="2">
    <source>
        <dbReference type="ARBA" id="ARBA00005551"/>
    </source>
</evidence>
<evidence type="ECO:0000313" key="10">
    <source>
        <dbReference type="EMBL" id="QAT85394.1"/>
    </source>
</evidence>
<evidence type="ECO:0000256" key="4">
    <source>
        <dbReference type="ARBA" id="ARBA00022538"/>
    </source>
</evidence>
<feature type="transmembrane region" description="Helical" evidence="8">
    <location>
        <begin position="424"/>
        <end position="446"/>
    </location>
</feature>
<dbReference type="RefSeq" id="WP_128797178.1">
    <property type="nucleotide sequence ID" value="NZ_CP034669.1"/>
</dbReference>